<evidence type="ECO:0000259" key="5">
    <source>
        <dbReference type="PROSITE" id="PS50011"/>
    </source>
</evidence>
<dbReference type="InterPro" id="IPR050660">
    <property type="entry name" value="NEK_Ser/Thr_kinase"/>
</dbReference>
<dbReference type="GO" id="GO:0004674">
    <property type="term" value="F:protein serine/threonine kinase activity"/>
    <property type="evidence" value="ECO:0000318"/>
    <property type="project" value="GO_Central"/>
</dbReference>
<keyword evidence="8" id="KW-1185">Reference proteome</keyword>
<dbReference type="SMART" id="SM00220">
    <property type="entry name" value="S_TKc"/>
    <property type="match status" value="1"/>
</dbReference>
<dbReference type="SUPFAM" id="SSF56112">
    <property type="entry name" value="Protein kinase-like (PK-like)"/>
    <property type="match status" value="1"/>
</dbReference>
<reference evidence="7" key="1">
    <citation type="journal article" date="2005" name="Science">
        <title>Comparative genomics of trypanosomatid parasitic protozoa.</title>
        <authorList>
            <person name="El-Sayed N.M."/>
            <person name="Myler P.J."/>
            <person name="Blandin G."/>
            <person name="Berriman M."/>
            <person name="Crabtree J."/>
            <person name="Aggarwal G."/>
            <person name="Caler E."/>
            <person name="Renauld H."/>
            <person name="Worthey E.A."/>
            <person name="Hertz-Fowler C."/>
            <person name="Ghedin E."/>
            <person name="Peacock C."/>
            <person name="Bartholomeu D.C."/>
            <person name="Haas B.J."/>
            <person name="Tran A.N."/>
            <person name="Wortman J.R."/>
            <person name="Alsmark U.C."/>
            <person name="Angiuoli S."/>
            <person name="Anupama A."/>
            <person name="Badger J."/>
            <person name="Bringaud F."/>
            <person name="Cadag E."/>
            <person name="Carlton J.M."/>
            <person name="Cerqueira G.C."/>
            <person name="Creasy T."/>
            <person name="Delcher A.L."/>
            <person name="Djikeng A."/>
            <person name="Embley T.M."/>
            <person name="Hauser C."/>
            <person name="Ivens A.C."/>
            <person name="Kummerfeld S.K."/>
            <person name="Pereira-Leal J.B."/>
            <person name="Nilsson D."/>
            <person name="Peterson J."/>
            <person name="Salzberg S.L."/>
            <person name="Shallom J."/>
            <person name="Silva J.C."/>
            <person name="Sundaram J."/>
            <person name="Westenberger S."/>
            <person name="White O."/>
            <person name="Melville S.E."/>
            <person name="Donelson J.E."/>
            <person name="Andersson B."/>
            <person name="Stuart K.D."/>
            <person name="Hall N."/>
        </authorList>
    </citation>
    <scope>NUCLEOTIDE SEQUENCE</scope>
    <source>
        <strain evidence="7">927/4 GUTat10.1</strain>
    </source>
</reference>
<accession>Q57V57</accession>
<dbReference type="InterPro" id="IPR008271">
    <property type="entry name" value="Ser/Thr_kinase_AS"/>
</dbReference>
<dbReference type="KEGG" id="tbr:Tb927.3.3290"/>
<dbReference type="PaxDb" id="5691-AAZ10363"/>
<dbReference type="STRING" id="185431.Q57V57"/>
<dbReference type="GeneID" id="3656261"/>
<dbReference type="EMBL" id="CP000066">
    <property type="protein sequence ID" value="AAZ10363.1"/>
    <property type="molecule type" value="Genomic_DNA"/>
</dbReference>
<gene>
    <name evidence="7" type="primary">Tb03.3K10.350</name>
    <name evidence="6" type="ORF">Tb927.3.3290</name>
</gene>
<proteinExistence type="predicted"/>
<reference evidence="6" key="3">
    <citation type="submission" date="2005-04" db="EMBL/GenBank/DDBJ databases">
        <title>.</title>
        <authorList>
            <person name="Ghedin E."/>
            <person name="Blandin G."/>
            <person name="Bartholomeu D."/>
            <person name="Caler E."/>
            <person name="Haas B."/>
            <person name="Hannick L."/>
            <person name="Shallom J."/>
            <person name="Hou L."/>
            <person name="Djikeng A."/>
            <person name="Feldblyum T."/>
            <person name="Hostetler J."/>
            <person name="Johnson J."/>
            <person name="Jones K."/>
            <person name="Koo H.L."/>
            <person name="Larkin C."/>
            <person name="Pai G."/>
            <person name="Peterson J."/>
            <person name="Khalak H.G."/>
            <person name="Salzberg S."/>
            <person name="Simpson A.J."/>
            <person name="Tallon L."/>
            <person name="Van Aken S."/>
            <person name="Wanless D."/>
            <person name="White O."/>
            <person name="Wortman J."/>
            <person name="Fraser C.M."/>
            <person name="El-Sayed N.M.A."/>
        </authorList>
    </citation>
    <scope>NUCLEOTIDE SEQUENCE</scope>
    <source>
        <strain evidence="6">GUTat10.1</strain>
    </source>
</reference>
<dbReference type="InterPro" id="IPR000719">
    <property type="entry name" value="Prot_kinase_dom"/>
</dbReference>
<dbReference type="Gene3D" id="1.10.510.10">
    <property type="entry name" value="Transferase(Phosphotransferase) domain 1"/>
    <property type="match status" value="1"/>
</dbReference>
<dbReference type="EC" id="2.7.1.37" evidence="6"/>
<evidence type="ECO:0000313" key="8">
    <source>
        <dbReference type="Proteomes" id="UP000008524"/>
    </source>
</evidence>
<dbReference type="Gene3D" id="3.30.200.20">
    <property type="entry name" value="Phosphorylase Kinase, domain 1"/>
    <property type="match status" value="1"/>
</dbReference>
<dbReference type="PROSITE" id="PS00108">
    <property type="entry name" value="PROTEIN_KINASE_ST"/>
    <property type="match status" value="1"/>
</dbReference>
<dbReference type="GO" id="GO:0004672">
    <property type="term" value="F:protein kinase activity"/>
    <property type="evidence" value="ECO:0000255"/>
    <property type="project" value="GeneDB"/>
</dbReference>
<dbReference type="Pfam" id="PF00069">
    <property type="entry name" value="Pkinase"/>
    <property type="match status" value="1"/>
</dbReference>
<dbReference type="GO" id="GO:0006468">
    <property type="term" value="P:protein phosphorylation"/>
    <property type="evidence" value="ECO:0000255"/>
    <property type="project" value="GeneDB"/>
</dbReference>
<dbReference type="PROSITE" id="PS50011">
    <property type="entry name" value="PROTEIN_KINASE_DOM"/>
    <property type="match status" value="1"/>
</dbReference>
<organism evidence="6 8">
    <name type="scientific">Trypanosoma brucei brucei (strain 927/4 GUTat10.1)</name>
    <dbReference type="NCBI Taxonomy" id="185431"/>
    <lineage>
        <taxon>Eukaryota</taxon>
        <taxon>Discoba</taxon>
        <taxon>Euglenozoa</taxon>
        <taxon>Kinetoplastea</taxon>
        <taxon>Metakinetoplastina</taxon>
        <taxon>Trypanosomatida</taxon>
        <taxon>Trypanosomatidae</taxon>
        <taxon>Trypanosoma</taxon>
    </lineage>
</organism>
<dbReference type="EMBL" id="AC159446">
    <property type="protein sequence ID" value="AAX70511.1"/>
    <property type="molecule type" value="Genomic_DNA"/>
</dbReference>
<keyword evidence="1 6" id="KW-0808">Transferase</keyword>
<accession>D6XDN6</accession>
<evidence type="ECO:0000256" key="2">
    <source>
        <dbReference type="ARBA" id="ARBA00022741"/>
    </source>
</evidence>
<dbReference type="GO" id="GO:0005737">
    <property type="term" value="C:cytoplasm"/>
    <property type="evidence" value="ECO:0006056"/>
    <property type="project" value="Others"/>
</dbReference>
<name>Q57V57_TRYB2</name>
<dbReference type="OrthoDB" id="4062651at2759"/>
<dbReference type="VEuPathDB" id="TriTrypDB:Tb11.v5.0474"/>
<reference evidence="7 8" key="2">
    <citation type="journal article" date="2005" name="Science">
        <title>The genome of the African trypanosome Trypanosoma brucei.</title>
        <authorList>
            <person name="Berriman M."/>
            <person name="Ghedin E."/>
            <person name="Hertz-Fowler C."/>
            <person name="Blandin G."/>
            <person name="Renauld H."/>
            <person name="Bartholomeu D.C."/>
            <person name="Lennard N.J."/>
            <person name="Caler E."/>
            <person name="Hamlin N.E."/>
            <person name="Haas B."/>
            <person name="Bohme U."/>
            <person name="Hannick L."/>
            <person name="Aslett M.A."/>
            <person name="Shallom J."/>
            <person name="Marcello L."/>
            <person name="Hou L."/>
            <person name="Wickstead B."/>
            <person name="Alsmark U.C."/>
            <person name="Arrowsmith C."/>
            <person name="Atkin R.J."/>
            <person name="Barron A.J."/>
            <person name="Bringaud F."/>
            <person name="Brooks K."/>
            <person name="Carrington M."/>
            <person name="Cherevach I."/>
            <person name="Chillingworth T.J."/>
            <person name="Churcher C."/>
            <person name="Clark L.N."/>
            <person name="Corton C.H."/>
            <person name="Cronin A."/>
            <person name="Davies R.M."/>
            <person name="Doggett J."/>
            <person name="Djikeng A."/>
            <person name="Feldblyum T."/>
            <person name="Field M.C."/>
            <person name="Fraser A."/>
            <person name="Goodhead I."/>
            <person name="Hance Z."/>
            <person name="Harper D."/>
            <person name="Harris B.R."/>
            <person name="Hauser H."/>
            <person name="Hostetler J."/>
            <person name="Ivens A."/>
            <person name="Jagels K."/>
            <person name="Johnson D."/>
            <person name="Johnson J."/>
            <person name="Jones K."/>
            <person name="Kerhornou A.X."/>
            <person name="Koo H."/>
            <person name="Larke N."/>
            <person name="Landfear S."/>
            <person name="Larkin C."/>
            <person name="Leech V."/>
            <person name="Line A."/>
            <person name="Lord A."/>
            <person name="Macleod A."/>
            <person name="Mooney P.J."/>
            <person name="Moule S."/>
            <person name="Martin D.M."/>
            <person name="Morgan G.W."/>
            <person name="Mungall K."/>
            <person name="Norbertczak H."/>
            <person name="Ormond D."/>
            <person name="Pai G."/>
            <person name="Peacock C.S."/>
            <person name="Peterson J."/>
            <person name="Quail M.A."/>
            <person name="Rabbinowitsch E."/>
            <person name="Rajandream M.A."/>
            <person name="Reitter C."/>
            <person name="Salzberg S.L."/>
            <person name="Sanders M."/>
            <person name="Schobel S."/>
            <person name="Sharp S."/>
            <person name="Simmonds M."/>
            <person name="Simpson A.J."/>
            <person name="Tallon L."/>
            <person name="Turner C.M."/>
            <person name="Tait A."/>
            <person name="Tivey A.R."/>
            <person name="Van Aken S."/>
            <person name="Walker D."/>
            <person name="Wanless D."/>
            <person name="Wang S."/>
            <person name="White B."/>
            <person name="White O."/>
            <person name="Whitehead S."/>
            <person name="Woodward J."/>
            <person name="Wortman J."/>
            <person name="Adams M.D."/>
            <person name="Embley T.M."/>
            <person name="Gull K."/>
            <person name="Ullu E."/>
            <person name="Barry J.D."/>
            <person name="Fairlamb A.H."/>
            <person name="Opperdoes F."/>
            <person name="Barrell B.G."/>
            <person name="Donelson J.E."/>
            <person name="Hall N."/>
            <person name="Fraser C.M."/>
            <person name="Melville S.E."/>
            <person name="El-Sayed N.M."/>
        </authorList>
    </citation>
    <scope>NUCLEOTIDE SEQUENCE [LARGE SCALE GENOMIC DNA]</scope>
    <source>
        <strain evidence="7 8">927/4 GUTat10.1</strain>
    </source>
</reference>
<reference evidence="7" key="4">
    <citation type="submission" date="2005-04" db="EMBL/GenBank/DDBJ databases">
        <title>Sequencing, closure, and annotation of Trypanosoma brucei chromosomes 2 through 8.</title>
        <authorList>
            <person name="Ghedin E."/>
            <person name="Blandin G."/>
            <person name="Bartholomeu D."/>
            <person name="Caler E."/>
            <person name="Haas B."/>
            <person name="Hannick L."/>
            <person name="Shallom J."/>
            <person name="Hou L."/>
            <person name="Djikeng A."/>
            <person name="Feldblyum T."/>
            <person name="Hostetler J."/>
            <person name="Johnson J."/>
            <person name="Jones K."/>
            <person name="Koo H.L."/>
            <person name="Larkin C."/>
            <person name="Pai G."/>
            <person name="Peterson J."/>
            <person name="Khalak H.G."/>
            <person name="Salzberg S."/>
            <person name="Simpson A.J."/>
            <person name="Tallon L."/>
            <person name="Van Aken S."/>
            <person name="Wanless D."/>
            <person name="White O."/>
            <person name="Wortman J."/>
            <person name="Fraser C.M."/>
            <person name="El-Sayed N.M.A."/>
        </authorList>
    </citation>
    <scope>NUCLEOTIDE SEQUENCE</scope>
    <source>
        <strain evidence="7">927/4 GUTat10.1</strain>
    </source>
</reference>
<dbReference type="RefSeq" id="XP_843922.1">
    <property type="nucleotide sequence ID" value="XM_838829.1"/>
</dbReference>
<keyword evidence="3 6" id="KW-0418">Kinase</keyword>
<evidence type="ECO:0000313" key="7">
    <source>
        <dbReference type="EMBL" id="AAZ10363.1"/>
    </source>
</evidence>
<evidence type="ECO:0000256" key="4">
    <source>
        <dbReference type="ARBA" id="ARBA00022840"/>
    </source>
</evidence>
<dbReference type="FunFam" id="3.30.200.20:FF:001582">
    <property type="entry name" value="Protein kinase, putative"/>
    <property type="match status" value="1"/>
</dbReference>
<evidence type="ECO:0000256" key="1">
    <source>
        <dbReference type="ARBA" id="ARBA00022679"/>
    </source>
</evidence>
<dbReference type="VEuPathDB" id="TriTrypDB:Tb927.3.3290"/>
<dbReference type="OMA" id="LDLCHAC"/>
<evidence type="ECO:0000256" key="3">
    <source>
        <dbReference type="ARBA" id="ARBA00022777"/>
    </source>
</evidence>
<dbReference type="GO" id="GO:0051286">
    <property type="term" value="C:cell tip"/>
    <property type="evidence" value="ECO:0006056"/>
    <property type="project" value="Others"/>
</dbReference>
<feature type="domain" description="Protein kinase" evidence="5">
    <location>
        <begin position="187"/>
        <end position="465"/>
    </location>
</feature>
<dbReference type="Proteomes" id="UP000008524">
    <property type="component" value="Chromosome 3"/>
</dbReference>
<sequence length="472" mass="52419">MFTTMESAACGECGASNLALASCSDCMRQFCRCCVSAAGQCRKCAQSVESSDKLCPTCPLMNETTHLCIACGRKVCRQCVRTVYTHRPHFVICTSCQAPAEVMNACSRCDGVITNVNDAHYCEICADTLCSHCLPLSFECGVVKCFACCPSPVRLLKNRCVRTQLTDQLKVIIASVAGQRKSKYSTLYDHVKLGEGGQGVVYKCRAKDGEVVVLKEMRFAECNRPVYEARLRQAATMQKLSHRHVIEYLDVMGSENPLKISVVMRYYSEGDLSKFIRRQEAPVSEEKLCSIALQIAKALKYLHNQSPPIAHCDIKPENVLLLNNEEQVLLMDLDLCHACGGDNAEESDLLFFGQASPTFEYRAPEMGDSSGSPKSDIFSFGVLIFVLATLPEFATLRNEKGVQSVLSDSDWTKSSLEKAVSTAIRRRPRKYKDELVNLIVAMLRHDPRERPTAAEVEARLSDIMLSLLLKKK</sequence>
<dbReference type="PANTHER" id="PTHR43671:SF103">
    <property type="entry name" value="KINASE, PUTATIVE-RELATED"/>
    <property type="match status" value="1"/>
</dbReference>
<dbReference type="CDD" id="cd00180">
    <property type="entry name" value="PKc"/>
    <property type="match status" value="1"/>
</dbReference>
<keyword evidence="2" id="KW-0547">Nucleotide-binding</keyword>
<dbReference type="eggNOG" id="KOG0192">
    <property type="taxonomic scope" value="Eukaryota"/>
</dbReference>
<dbReference type="GO" id="GO:0005524">
    <property type="term" value="F:ATP binding"/>
    <property type="evidence" value="ECO:0000255"/>
    <property type="project" value="GeneDB"/>
</dbReference>
<dbReference type="PANTHER" id="PTHR43671">
    <property type="entry name" value="SERINE/THREONINE-PROTEIN KINASE NEK"/>
    <property type="match status" value="1"/>
</dbReference>
<dbReference type="FunCoup" id="Q57V57">
    <property type="interactions" value="214"/>
</dbReference>
<dbReference type="AlphaFoldDB" id="Q57V57"/>
<dbReference type="InterPro" id="IPR011009">
    <property type="entry name" value="Kinase-like_dom_sf"/>
</dbReference>
<keyword evidence="4" id="KW-0067">ATP-binding</keyword>
<protein>
    <submittedName>
        <fullName evidence="6">Protein kinase, putative</fullName>
        <ecNumber evidence="6">2.7.1.37</ecNumber>
        <ecNumber evidence="7">2.7.11.1</ecNumber>
    </submittedName>
</protein>
<dbReference type="InParanoid" id="Q57V57"/>
<evidence type="ECO:0000313" key="6">
    <source>
        <dbReference type="EMBL" id="AAX70511.1"/>
    </source>
</evidence>
<dbReference type="FunFam" id="1.10.510.10:FF:002921">
    <property type="match status" value="1"/>
</dbReference>
<dbReference type="EC" id="2.7.11.1" evidence="7"/>